<proteinExistence type="predicted"/>
<evidence type="ECO:0000313" key="3">
    <source>
        <dbReference type="EMBL" id="AHH01629.1"/>
    </source>
</evidence>
<keyword evidence="4" id="KW-1185">Reference proteome</keyword>
<dbReference type="PROSITE" id="PS50181">
    <property type="entry name" value="FBOX"/>
    <property type="match status" value="1"/>
</dbReference>
<dbReference type="Proteomes" id="UP000202176">
    <property type="component" value="Segment"/>
</dbReference>
<evidence type="ECO:0000256" key="1">
    <source>
        <dbReference type="SAM" id="Coils"/>
    </source>
</evidence>
<sequence>MFRARSSEVKFRVSKMVLPKIPVEILEAVMLELSPKDIYSASKVNQEWREVIESEVFWKRITIRDFGVFSVPFTGSWKETYHTNLKRFCTPLAKNFIYLTLTFPFEGSSDLKYDQARICKIWFENLYELSRIKLEAEFAFKIVDSVLGNGPCLPSISRVVDEKGKTFQTLYFRLEARNPNLSISRLVPVVNAWKKLRRNLLSEKQFLEEEISFVVRQEKVSNSMRDFVIKFQPDGGFNKRRCLNKSGYDILLDNCDVRRSSRIVY</sequence>
<dbReference type="SUPFAM" id="SSF81383">
    <property type="entry name" value="F-box domain"/>
    <property type="match status" value="1"/>
</dbReference>
<dbReference type="InterPro" id="IPR001810">
    <property type="entry name" value="F-box_dom"/>
</dbReference>
<dbReference type="KEGG" id="vg:18266090"/>
<dbReference type="RefSeq" id="YP_009000964.1">
    <property type="nucleotide sequence ID" value="NC_023423.1"/>
</dbReference>
<keyword evidence="1" id="KW-0175">Coiled coil</keyword>
<feature type="coiled-coil region" evidence="1">
    <location>
        <begin position="190"/>
        <end position="217"/>
    </location>
</feature>
<evidence type="ECO:0000313" key="4">
    <source>
        <dbReference type="Proteomes" id="UP000202176"/>
    </source>
</evidence>
<dbReference type="GeneID" id="18266090"/>
<dbReference type="EMBL" id="KF740664">
    <property type="protein sequence ID" value="AHH01629.1"/>
    <property type="molecule type" value="Genomic_DNA"/>
</dbReference>
<reference evidence="3 4" key="1">
    <citation type="journal article" date="2014" name="Proc. Natl. Acad. Sci. U.S.A.">
        <title>Thirty-thousand-year-old distant relative of giant icosahedral DNA viruses with a pandoravirus morphology.</title>
        <authorList>
            <person name="Legendre M."/>
            <person name="Bartoli J."/>
            <person name="Shmakova L."/>
            <person name="Jeudy S."/>
            <person name="Labadie K."/>
            <person name="Adrait A."/>
            <person name="Lescot M."/>
            <person name="Poirot O."/>
            <person name="Bertaux L."/>
            <person name="Bruley C."/>
            <person name="Coute Y."/>
            <person name="Rivkina E."/>
            <person name="Abergel C."/>
            <person name="Claverie J.M."/>
        </authorList>
    </citation>
    <scope>NUCLEOTIDE SEQUENCE [LARGE SCALE GENOMIC DNA]</scope>
    <source>
        <strain evidence="3">P1084-T</strain>
    </source>
</reference>
<evidence type="ECO:0000259" key="2">
    <source>
        <dbReference type="PROSITE" id="PS50181"/>
    </source>
</evidence>
<dbReference type="Pfam" id="PF12937">
    <property type="entry name" value="F-box-like"/>
    <property type="match status" value="1"/>
</dbReference>
<protein>
    <recommendedName>
        <fullName evidence="2">F-box domain-containing protein</fullName>
    </recommendedName>
</protein>
<name>W5S4P2_9VIRU</name>
<dbReference type="Gene3D" id="1.20.1280.50">
    <property type="match status" value="1"/>
</dbReference>
<organism evidence="3 4">
    <name type="scientific">Pithovirus sibericum</name>
    <dbReference type="NCBI Taxonomy" id="1450746"/>
    <lineage>
        <taxon>Viruses</taxon>
        <taxon>Pithoviruses</taxon>
        <taxon>Orthopithovirinae</taxon>
        <taxon>Alphapithovirus</taxon>
        <taxon>Alphapithovirus sibericum</taxon>
    </lineage>
</organism>
<feature type="domain" description="F-box" evidence="2">
    <location>
        <begin position="15"/>
        <end position="61"/>
    </location>
</feature>
<gene>
    <name evidence="3" type="ORF">pv_62</name>
</gene>
<accession>W5S4P2</accession>
<dbReference type="InterPro" id="IPR036047">
    <property type="entry name" value="F-box-like_dom_sf"/>
</dbReference>
<dbReference type="SMART" id="SM00256">
    <property type="entry name" value="FBOX"/>
    <property type="match status" value="1"/>
</dbReference>